<accession>A0A1F8F6L5</accession>
<keyword evidence="1" id="KW-0812">Transmembrane</keyword>
<evidence type="ECO:0000313" key="2">
    <source>
        <dbReference type="EMBL" id="OGN08794.1"/>
    </source>
</evidence>
<reference evidence="2 3" key="1">
    <citation type="journal article" date="2016" name="Nat. Commun.">
        <title>Thousands of microbial genomes shed light on interconnected biogeochemical processes in an aquifer system.</title>
        <authorList>
            <person name="Anantharaman K."/>
            <person name="Brown C.T."/>
            <person name="Hug L.A."/>
            <person name="Sharon I."/>
            <person name="Castelle C.J."/>
            <person name="Probst A.J."/>
            <person name="Thomas B.C."/>
            <person name="Singh A."/>
            <person name="Wilkins M.J."/>
            <person name="Karaoz U."/>
            <person name="Brodie E.L."/>
            <person name="Williams K.H."/>
            <person name="Hubbard S.S."/>
            <person name="Banfield J.F."/>
        </authorList>
    </citation>
    <scope>NUCLEOTIDE SEQUENCE [LARGE SCALE GENOMIC DNA]</scope>
</reference>
<proteinExistence type="predicted"/>
<gene>
    <name evidence="2" type="ORF">A3C61_03025</name>
</gene>
<dbReference type="EMBL" id="MGJO01000040">
    <property type="protein sequence ID" value="OGN08794.1"/>
    <property type="molecule type" value="Genomic_DNA"/>
</dbReference>
<evidence type="ECO:0000256" key="1">
    <source>
        <dbReference type="SAM" id="Phobius"/>
    </source>
</evidence>
<keyword evidence="1" id="KW-1133">Transmembrane helix</keyword>
<protein>
    <submittedName>
        <fullName evidence="2">Uncharacterized protein</fullName>
    </submittedName>
</protein>
<comment type="caution">
    <text evidence="2">The sequence shown here is derived from an EMBL/GenBank/DDBJ whole genome shotgun (WGS) entry which is preliminary data.</text>
</comment>
<feature type="transmembrane region" description="Helical" evidence="1">
    <location>
        <begin position="92"/>
        <end position="114"/>
    </location>
</feature>
<feature type="transmembrane region" description="Helical" evidence="1">
    <location>
        <begin position="57"/>
        <end position="80"/>
    </location>
</feature>
<name>A0A1F8F6L5_9BACT</name>
<sequence length="126" mass="13308">MVVGVGLVLNIDFMATVLYVLLLLLLVPGFVFGQEIPTGTTITTQQILILMQSIGGFLIVAGGILATITIIVTGIMYMLAGSNTQRLTTAKGMFKAGIIGALIIFSTGIIVNTIRSLASDPTQFFK</sequence>
<evidence type="ECO:0000313" key="3">
    <source>
        <dbReference type="Proteomes" id="UP000178908"/>
    </source>
</evidence>
<dbReference type="Proteomes" id="UP000178908">
    <property type="component" value="Unassembled WGS sequence"/>
</dbReference>
<organism evidence="2 3">
    <name type="scientific">Candidatus Yanofskybacteria bacterium RIFCSPHIGHO2_02_FULL_39_10</name>
    <dbReference type="NCBI Taxonomy" id="1802674"/>
    <lineage>
        <taxon>Bacteria</taxon>
        <taxon>Candidatus Yanofskyibacteriota</taxon>
    </lineage>
</organism>
<keyword evidence="1" id="KW-0472">Membrane</keyword>
<dbReference type="AlphaFoldDB" id="A0A1F8F6L5"/>